<dbReference type="RefSeq" id="WP_098008889.1">
    <property type="nucleotide sequence ID" value="NZ_CP024634.1"/>
</dbReference>
<evidence type="ECO:0000256" key="6">
    <source>
        <dbReference type="ARBA" id="ARBA00022984"/>
    </source>
</evidence>
<dbReference type="GO" id="GO:0071555">
    <property type="term" value="P:cell wall organization"/>
    <property type="evidence" value="ECO:0007669"/>
    <property type="project" value="UniProtKB-KW"/>
</dbReference>
<dbReference type="Gene3D" id="3.20.20.300">
    <property type="entry name" value="Glycoside hydrolase, family 3, N-terminal domain"/>
    <property type="match status" value="1"/>
</dbReference>
<evidence type="ECO:0000256" key="2">
    <source>
        <dbReference type="ARBA" id="ARBA00022490"/>
    </source>
</evidence>
<keyword evidence="9 10" id="KW-0961">Cell wall biogenesis/degradation</keyword>
<organism evidence="12 13">
    <name type="scientific">Bathymodiolus thermophilus thioautotrophic gill symbiont</name>
    <dbReference type="NCBI Taxonomy" id="2360"/>
    <lineage>
        <taxon>Bacteria</taxon>
        <taxon>Pseudomonadati</taxon>
        <taxon>Pseudomonadota</taxon>
        <taxon>Gammaproteobacteria</taxon>
        <taxon>sulfur-oxidizing symbionts</taxon>
    </lineage>
</organism>
<dbReference type="GO" id="GO:0051301">
    <property type="term" value="P:cell division"/>
    <property type="evidence" value="ECO:0007669"/>
    <property type="project" value="UniProtKB-KW"/>
</dbReference>
<gene>
    <name evidence="10" type="primary">nagZ</name>
    <name evidence="12" type="ORF">MS2017_1611</name>
</gene>
<dbReference type="UniPathway" id="UPA00544"/>
<dbReference type="Proteomes" id="UP000278334">
    <property type="component" value="Chromosome"/>
</dbReference>
<dbReference type="PANTHER" id="PTHR30480">
    <property type="entry name" value="BETA-HEXOSAMINIDASE-RELATED"/>
    <property type="match status" value="1"/>
</dbReference>
<dbReference type="KEGG" id="bthg:MS2017_1611"/>
<comment type="function">
    <text evidence="10">Plays a role in peptidoglycan recycling by cleaving the terminal beta-1,4-linked N-acetylglucosamine (GlcNAc) from peptide-linked peptidoglycan fragments, giving rise to free GlcNAc, anhydro-N-acetylmuramic acid and anhydro-N-acetylmuramic acid-linked peptides.</text>
</comment>
<dbReference type="OrthoDB" id="9786661at2"/>
<dbReference type="GO" id="GO:0005737">
    <property type="term" value="C:cytoplasm"/>
    <property type="evidence" value="ECO:0007669"/>
    <property type="project" value="UniProtKB-SubCell"/>
</dbReference>
<dbReference type="GO" id="GO:0009254">
    <property type="term" value="P:peptidoglycan turnover"/>
    <property type="evidence" value="ECO:0007669"/>
    <property type="project" value="UniProtKB-UniRule"/>
</dbReference>
<comment type="pathway">
    <text evidence="10">Cell wall biogenesis; peptidoglycan recycling.</text>
</comment>
<evidence type="ECO:0000256" key="5">
    <source>
        <dbReference type="ARBA" id="ARBA00022960"/>
    </source>
</evidence>
<sequence>MKNLGPIMMDVSGLTLTEIEKTQLIKPSIGGVILFSRNFESMEQIKSLIKDIRQINKDLLIATDHEGGRVQRFKQGFTHLPAMAKLGELYDQNPQQAIKKAFSCGFVLAYELLDIGVDFSFAPVLDLDHGNSCVIGDRAFHSSPTVVVELAGCLIQGMHQAGMKCVGKHFPGHGFVVADSHLDLPIDNRSMDDLLPDIAPFKNLTNHGLDALMPAHVVYPQVDDKPAGFSAKWIKDILQGQLKFKGVIFSDDLSMQGAHFIEDIADRVSASLDSGCDMALICNHPELVAQVIDKDWGVNAKLQLMQGFYGFKSDKISHQQHLAIIRDLL</sequence>
<feature type="binding site" evidence="10">
    <location>
        <begin position="168"/>
        <end position="169"/>
    </location>
    <ligand>
        <name>substrate</name>
    </ligand>
</feature>
<evidence type="ECO:0000313" key="13">
    <source>
        <dbReference type="Proteomes" id="UP000278334"/>
    </source>
</evidence>
<comment type="catalytic activity">
    <reaction evidence="1 10">
        <text>Hydrolysis of terminal non-reducing N-acetyl-D-hexosamine residues in N-acetyl-beta-D-hexosaminides.</text>
        <dbReference type="EC" id="3.2.1.52"/>
    </reaction>
</comment>
<reference evidence="12 13" key="1">
    <citation type="submission" date="2017-11" db="EMBL/GenBank/DDBJ databases">
        <title>Genome sequence of the bacterial symbiont EPR9N from a vent mussel Bathymodiolus thermophilus.</title>
        <authorList>
            <person name="Won Y.-J."/>
        </authorList>
    </citation>
    <scope>NUCLEOTIDE SEQUENCE [LARGE SCALE GENOMIC DNA]</scope>
    <source>
        <strain evidence="12 13">EPR9N</strain>
    </source>
</reference>
<keyword evidence="2 10" id="KW-0963">Cytoplasm</keyword>
<dbReference type="InterPro" id="IPR036962">
    <property type="entry name" value="Glyco_hydro_3_N_sf"/>
</dbReference>
<keyword evidence="8 10" id="KW-0131">Cell cycle</keyword>
<dbReference type="SUPFAM" id="SSF51445">
    <property type="entry name" value="(Trans)glycosidases"/>
    <property type="match status" value="1"/>
</dbReference>
<dbReference type="InterPro" id="IPR001764">
    <property type="entry name" value="Glyco_hydro_3_N"/>
</dbReference>
<proteinExistence type="inferred from homology"/>
<dbReference type="InterPro" id="IPR017853">
    <property type="entry name" value="GH"/>
</dbReference>
<feature type="site" description="Important for catalytic activity" evidence="10">
    <location>
        <position position="179"/>
    </location>
</feature>
<evidence type="ECO:0000256" key="10">
    <source>
        <dbReference type="HAMAP-Rule" id="MF_00364"/>
    </source>
</evidence>
<comment type="similarity">
    <text evidence="10">Belongs to the glycosyl hydrolase 3 family. NagZ subfamily.</text>
</comment>
<dbReference type="EMBL" id="CP024634">
    <property type="protein sequence ID" value="AYQ57294.1"/>
    <property type="molecule type" value="Genomic_DNA"/>
</dbReference>
<dbReference type="GO" id="GO:0004563">
    <property type="term" value="F:beta-N-acetylhexosaminidase activity"/>
    <property type="evidence" value="ECO:0007669"/>
    <property type="project" value="UniProtKB-UniRule"/>
</dbReference>
<feature type="binding site" evidence="10">
    <location>
        <position position="64"/>
    </location>
    <ligand>
        <name>substrate</name>
    </ligand>
</feature>
<evidence type="ECO:0000259" key="11">
    <source>
        <dbReference type="Pfam" id="PF00933"/>
    </source>
</evidence>
<keyword evidence="6 10" id="KW-0573">Peptidoglycan synthesis</keyword>
<dbReference type="EC" id="3.2.1.52" evidence="10"/>
<evidence type="ECO:0000256" key="8">
    <source>
        <dbReference type="ARBA" id="ARBA00023306"/>
    </source>
</evidence>
<keyword evidence="7 10" id="KW-0326">Glycosidase</keyword>
<evidence type="ECO:0000256" key="4">
    <source>
        <dbReference type="ARBA" id="ARBA00022801"/>
    </source>
</evidence>
<dbReference type="GO" id="GO:0005975">
    <property type="term" value="P:carbohydrate metabolic process"/>
    <property type="evidence" value="ECO:0007669"/>
    <property type="project" value="InterPro"/>
</dbReference>
<accession>A0A3G3INW9</accession>
<name>A0A3G3INW9_9GAMM</name>
<feature type="binding site" evidence="10">
    <location>
        <position position="72"/>
    </location>
    <ligand>
        <name>substrate</name>
    </ligand>
</feature>
<dbReference type="HAMAP" id="MF_00364">
    <property type="entry name" value="NagZ"/>
    <property type="match status" value="1"/>
</dbReference>
<dbReference type="InterPro" id="IPR050226">
    <property type="entry name" value="NagZ_Beta-hexosaminidase"/>
</dbReference>
<feature type="active site" description="Proton donor/acceptor" evidence="10">
    <location>
        <position position="181"/>
    </location>
</feature>
<keyword evidence="4 10" id="KW-0378">Hydrolase</keyword>
<dbReference type="Pfam" id="PF00933">
    <property type="entry name" value="Glyco_hydro_3"/>
    <property type="match status" value="1"/>
</dbReference>
<feature type="active site" description="Nucleophile" evidence="10">
    <location>
        <position position="251"/>
    </location>
</feature>
<evidence type="ECO:0000256" key="9">
    <source>
        <dbReference type="ARBA" id="ARBA00023316"/>
    </source>
</evidence>
<evidence type="ECO:0000256" key="1">
    <source>
        <dbReference type="ARBA" id="ARBA00001231"/>
    </source>
</evidence>
<protein>
    <recommendedName>
        <fullName evidence="10">Beta-hexosaminidase</fullName>
        <ecNumber evidence="10">3.2.1.52</ecNumber>
    </recommendedName>
    <alternativeName>
        <fullName evidence="10">Beta-N-acetylhexosaminidase</fullName>
    </alternativeName>
    <alternativeName>
        <fullName evidence="10">N-acetyl-beta-glucosaminidase</fullName>
    </alternativeName>
</protein>
<dbReference type="GO" id="GO:0009252">
    <property type="term" value="P:peptidoglycan biosynthetic process"/>
    <property type="evidence" value="ECO:0007669"/>
    <property type="project" value="UniProtKB-KW"/>
</dbReference>
<evidence type="ECO:0000313" key="12">
    <source>
        <dbReference type="EMBL" id="AYQ57294.1"/>
    </source>
</evidence>
<feature type="domain" description="Glycoside hydrolase family 3 N-terminal" evidence="11">
    <location>
        <begin position="17"/>
        <end position="293"/>
    </location>
</feature>
<dbReference type="AlphaFoldDB" id="A0A3G3INW9"/>
<feature type="binding site" evidence="10">
    <location>
        <position position="138"/>
    </location>
    <ligand>
        <name>substrate</name>
    </ligand>
</feature>
<keyword evidence="5 10" id="KW-0133">Cell shape</keyword>
<dbReference type="InterPro" id="IPR022956">
    <property type="entry name" value="Beta_hexosaminidase_bac"/>
</dbReference>
<dbReference type="PANTHER" id="PTHR30480:SF13">
    <property type="entry name" value="BETA-HEXOSAMINIDASE"/>
    <property type="match status" value="1"/>
</dbReference>
<comment type="subcellular location">
    <subcellularLocation>
        <location evidence="10">Cytoplasm</location>
    </subcellularLocation>
</comment>
<dbReference type="NCBIfam" id="NF003740">
    <property type="entry name" value="PRK05337.1"/>
    <property type="match status" value="1"/>
</dbReference>
<evidence type="ECO:0000256" key="3">
    <source>
        <dbReference type="ARBA" id="ARBA00022618"/>
    </source>
</evidence>
<dbReference type="GO" id="GO:0008360">
    <property type="term" value="P:regulation of cell shape"/>
    <property type="evidence" value="ECO:0007669"/>
    <property type="project" value="UniProtKB-KW"/>
</dbReference>
<evidence type="ECO:0000256" key="7">
    <source>
        <dbReference type="ARBA" id="ARBA00023295"/>
    </source>
</evidence>
<keyword evidence="3 10" id="KW-0132">Cell division</keyword>